<evidence type="ECO:0000259" key="1">
    <source>
        <dbReference type="Pfam" id="PF07905"/>
    </source>
</evidence>
<protein>
    <submittedName>
        <fullName evidence="3">PucR family transcriptional regulator</fullName>
    </submittedName>
</protein>
<feature type="domain" description="Purine catabolism PurC-like" evidence="1">
    <location>
        <begin position="7"/>
        <end position="122"/>
    </location>
</feature>
<dbReference type="Pfam" id="PF07905">
    <property type="entry name" value="PucR"/>
    <property type="match status" value="1"/>
</dbReference>
<organism evidence="3 4">
    <name type="scientific">Planosporangium thailandense</name>
    <dbReference type="NCBI Taxonomy" id="765197"/>
    <lineage>
        <taxon>Bacteria</taxon>
        <taxon>Bacillati</taxon>
        <taxon>Actinomycetota</taxon>
        <taxon>Actinomycetes</taxon>
        <taxon>Micromonosporales</taxon>
        <taxon>Micromonosporaceae</taxon>
        <taxon>Planosporangium</taxon>
    </lineage>
</organism>
<name>A0ABX0XRI2_9ACTN</name>
<dbReference type="InterPro" id="IPR025736">
    <property type="entry name" value="PucR_C-HTH_dom"/>
</dbReference>
<dbReference type="Pfam" id="PF13556">
    <property type="entry name" value="HTH_30"/>
    <property type="match status" value="1"/>
</dbReference>
<dbReference type="EMBL" id="JAATVY010000001">
    <property type="protein sequence ID" value="NJC68616.1"/>
    <property type="molecule type" value="Genomic_DNA"/>
</dbReference>
<reference evidence="3 4" key="1">
    <citation type="submission" date="2020-03" db="EMBL/GenBank/DDBJ databases">
        <title>WGS of the type strain of Planosporangium spp.</title>
        <authorList>
            <person name="Thawai C."/>
        </authorList>
    </citation>
    <scope>NUCLEOTIDE SEQUENCE [LARGE SCALE GENOMIC DNA]</scope>
    <source>
        <strain evidence="3 4">TBRC 5610</strain>
    </source>
</reference>
<comment type="caution">
    <text evidence="3">The sequence shown here is derived from an EMBL/GenBank/DDBJ whole genome shotgun (WGS) entry which is preliminary data.</text>
</comment>
<evidence type="ECO:0000313" key="4">
    <source>
        <dbReference type="Proteomes" id="UP000722989"/>
    </source>
</evidence>
<gene>
    <name evidence="3" type="ORF">HC031_02585</name>
</gene>
<dbReference type="RefSeq" id="WP_167923465.1">
    <property type="nucleotide sequence ID" value="NZ_JAATVY010000001.1"/>
</dbReference>
<keyword evidence="4" id="KW-1185">Reference proteome</keyword>
<evidence type="ECO:0000259" key="2">
    <source>
        <dbReference type="Pfam" id="PF13556"/>
    </source>
</evidence>
<dbReference type="InterPro" id="IPR042070">
    <property type="entry name" value="PucR_C-HTH_sf"/>
</dbReference>
<proteinExistence type="predicted"/>
<evidence type="ECO:0000313" key="3">
    <source>
        <dbReference type="EMBL" id="NJC68616.1"/>
    </source>
</evidence>
<sequence>MAVTVADLVEMPHLRLQVAAGSAGLAAPVKWAHASDLDTPWQWLVGGELLMKNGRTMPSRGDDQQTFLVSLADAEVTALVIGLDPHTPDLTPALLEAADQAGLPLILAPYSVAFAAIARAVADGNTSHEAQRLALMERVYNTVRNAVASHDHTSALSRLARDMSCRLALVDAETGRDAIDGTPTIPPGFLDCLMAEIERHDGSLPGVIHVSGDGHRGLAVQVPDDEPTVLVAYDFRLAPPDIGLLQHVATATAVVLTHRAMRREHERRIGAELLSHLLDGRLAPDDAEYELRTRGLKPSDVALLAVRDASATGIQQLHVSLGRRDISHLLLRRGAIFYALLEPSEQTLAIVRKRLGPSALIGISDVLATPERAPAAAREAVWAAGTAGATMGRISRYGDATLLSVMRDANEAQAVVDRVLGRLLRHDAEHGGALVHTLDTFLSCQRSWKLTSQQLHIHRQSVVYRIARIEEITGRDLRQTADIAELWLALRARDLITPAT</sequence>
<dbReference type="Proteomes" id="UP000722989">
    <property type="component" value="Unassembled WGS sequence"/>
</dbReference>
<dbReference type="PANTHER" id="PTHR33744">
    <property type="entry name" value="CARBOHYDRATE DIACID REGULATOR"/>
    <property type="match status" value="1"/>
</dbReference>
<dbReference type="InterPro" id="IPR051448">
    <property type="entry name" value="CdaR-like_regulators"/>
</dbReference>
<feature type="domain" description="PucR C-terminal helix-turn-helix" evidence="2">
    <location>
        <begin position="434"/>
        <end position="492"/>
    </location>
</feature>
<dbReference type="Gene3D" id="1.10.10.2840">
    <property type="entry name" value="PucR C-terminal helix-turn-helix domain"/>
    <property type="match status" value="1"/>
</dbReference>
<dbReference type="PANTHER" id="PTHR33744:SF1">
    <property type="entry name" value="DNA-BINDING TRANSCRIPTIONAL ACTIVATOR ADER"/>
    <property type="match status" value="1"/>
</dbReference>
<dbReference type="InterPro" id="IPR012914">
    <property type="entry name" value="PucR_dom"/>
</dbReference>
<accession>A0ABX0XRI2</accession>